<feature type="region of interest" description="Disordered" evidence="2">
    <location>
        <begin position="232"/>
        <end position="276"/>
    </location>
</feature>
<feature type="compositionally biased region" description="Basic and acidic residues" evidence="2">
    <location>
        <begin position="243"/>
        <end position="271"/>
    </location>
</feature>
<feature type="compositionally biased region" description="Polar residues" evidence="2">
    <location>
        <begin position="518"/>
        <end position="528"/>
    </location>
</feature>
<proteinExistence type="predicted"/>
<feature type="region of interest" description="Disordered" evidence="2">
    <location>
        <begin position="1"/>
        <end position="108"/>
    </location>
</feature>
<feature type="compositionally biased region" description="Basic and acidic residues" evidence="2">
    <location>
        <begin position="405"/>
        <end position="419"/>
    </location>
</feature>
<name>A0A5E8BY79_9ASCO</name>
<evidence type="ECO:0000313" key="3">
    <source>
        <dbReference type="EMBL" id="VVT54670.1"/>
    </source>
</evidence>
<feature type="compositionally biased region" description="Low complexity" evidence="2">
    <location>
        <begin position="59"/>
        <end position="95"/>
    </location>
</feature>
<dbReference type="AlphaFoldDB" id="A0A5E8BY79"/>
<gene>
    <name evidence="3" type="ORF">SAPINGB_P004192</name>
</gene>
<accession>A0A5E8BY79</accession>
<feature type="compositionally biased region" description="Polar residues" evidence="2">
    <location>
        <begin position="496"/>
        <end position="505"/>
    </location>
</feature>
<feature type="compositionally biased region" description="Pro residues" evidence="2">
    <location>
        <begin position="233"/>
        <end position="242"/>
    </location>
</feature>
<reference evidence="3 4" key="1">
    <citation type="submission" date="2019-09" db="EMBL/GenBank/DDBJ databases">
        <authorList>
            <person name="Brejova B."/>
        </authorList>
    </citation>
    <scope>NUCLEOTIDE SEQUENCE [LARGE SCALE GENOMIC DNA]</scope>
</reference>
<feature type="coiled-coil region" evidence="1">
    <location>
        <begin position="738"/>
        <end position="770"/>
    </location>
</feature>
<organism evidence="3 4">
    <name type="scientific">Magnusiomyces paraingens</name>
    <dbReference type="NCBI Taxonomy" id="2606893"/>
    <lineage>
        <taxon>Eukaryota</taxon>
        <taxon>Fungi</taxon>
        <taxon>Dikarya</taxon>
        <taxon>Ascomycota</taxon>
        <taxon>Saccharomycotina</taxon>
        <taxon>Dipodascomycetes</taxon>
        <taxon>Dipodascales</taxon>
        <taxon>Dipodascaceae</taxon>
        <taxon>Magnusiomyces</taxon>
    </lineage>
</organism>
<dbReference type="EMBL" id="CABVLU010000003">
    <property type="protein sequence ID" value="VVT54670.1"/>
    <property type="molecule type" value="Genomic_DNA"/>
</dbReference>
<feature type="compositionally biased region" description="Polar residues" evidence="2">
    <location>
        <begin position="574"/>
        <end position="583"/>
    </location>
</feature>
<evidence type="ECO:0000313" key="4">
    <source>
        <dbReference type="Proteomes" id="UP000398389"/>
    </source>
</evidence>
<feature type="compositionally biased region" description="Basic and acidic residues" evidence="2">
    <location>
        <begin position="479"/>
        <end position="488"/>
    </location>
</feature>
<feature type="compositionally biased region" description="Acidic residues" evidence="2">
    <location>
        <begin position="444"/>
        <end position="466"/>
    </location>
</feature>
<feature type="compositionally biased region" description="Polar residues" evidence="2">
    <location>
        <begin position="1"/>
        <end position="29"/>
    </location>
</feature>
<sequence>MTSPTNFDTGMSQDSETHNSNNSVISSLEQEFEEKFPSFEHVENTGVNNDSDNWGTAISSPQNPQNNSSLSPSTPHTPPSLSSSSSSFSSPSDSSANGGIPESWKNVAPQSSEMDFMFGRPPLIRRDASLKTPTQRQYRFGTRPHEALPKSITSFQAPASPFRRHHAMTRPHEPFPFTSSFENNSNVNSPLRQSQLMAHLHNSLSPLGYNNNNNGILMPLPRLDQPSLVVHNEPPPAPAPSPEPRKTEVRIHSGFTRRSDERRGRPLREDELGNPLPEGYTLEQFLSERSELRCPFQEAWHNAESISDIGFAPGEFVSQQYPPVSMENVENKQEEKREENKQEEKKEKNNKVEKKEKNNKVEMKEKEEEQDSDENDDSIPILISNLVKCFERIFSEDDSDNEPVPFRESEENCDEKFVSLDDSEDEPNPINNIVKARRNFLSEGVDDDSEDNFEGDSNNDLDENSDVEPLPVASEAENFDDKFERLENSDTDDNNDNYMSLSESGQADGEEEEVESLWTISTFRTDMWSSSSYSSESDENDSSSNSSSEEGNGHDHSSSSDSDTRSDTDSGRSQMDSGGSTHYISSEPSSVPSSEVGSISENGEMNGETVLDTDEFSRGMNEEELIPLRIFPGFNLELLLSRTLMTPIMQQHFIFGEEFGVEHPFMKALTKAGKFVFAQSFTLPSNWRVVIEEVAVTVIEDMKERSMPKRWKRDNTKRLFYQTKGNIASQWFFVSVVAKELEEKYEYEDQEREREQKQQVKIKMQQSEAKKWSLNPMVVGHANVIVNELERREKKEHKDWCALNGLNRRRMTTYVTMPTVGILGQGLTRYPDLANCQDVRIKELSLELYWEDYPMVKEIEERRAAKEYEEEYGVAPGMYNAIWEQYERLGGVSDMEEVIKKKKKKEKYEDWRRPGRRRRDKLRRLFSWHRRTTRFDY</sequence>
<feature type="region of interest" description="Disordered" evidence="2">
    <location>
        <begin position="326"/>
        <end position="379"/>
    </location>
</feature>
<feature type="compositionally biased region" description="Basic and acidic residues" evidence="2">
    <location>
        <begin position="329"/>
        <end position="367"/>
    </location>
</feature>
<dbReference type="GeneID" id="43583007"/>
<feature type="compositionally biased region" description="Basic and acidic residues" evidence="2">
    <location>
        <begin position="551"/>
        <end position="570"/>
    </location>
</feature>
<evidence type="ECO:0000256" key="2">
    <source>
        <dbReference type="SAM" id="MobiDB-lite"/>
    </source>
</evidence>
<protein>
    <submittedName>
        <fullName evidence="3">Uncharacterized protein</fullName>
    </submittedName>
</protein>
<keyword evidence="1" id="KW-0175">Coiled coil</keyword>
<dbReference type="RefSeq" id="XP_031854798.1">
    <property type="nucleotide sequence ID" value="XM_031998907.1"/>
</dbReference>
<feature type="compositionally biased region" description="Low complexity" evidence="2">
    <location>
        <begin position="584"/>
        <end position="600"/>
    </location>
</feature>
<feature type="region of interest" description="Disordered" evidence="2">
    <location>
        <begin position="397"/>
        <end position="607"/>
    </location>
</feature>
<evidence type="ECO:0000256" key="1">
    <source>
        <dbReference type="SAM" id="Coils"/>
    </source>
</evidence>
<keyword evidence="4" id="KW-1185">Reference proteome</keyword>
<feature type="compositionally biased region" description="Polar residues" evidence="2">
    <location>
        <begin position="45"/>
        <end position="58"/>
    </location>
</feature>
<feature type="compositionally biased region" description="Basic and acidic residues" evidence="2">
    <location>
        <begin position="33"/>
        <end position="43"/>
    </location>
</feature>
<dbReference type="Proteomes" id="UP000398389">
    <property type="component" value="Unassembled WGS sequence"/>
</dbReference>
<feature type="compositionally biased region" description="Acidic residues" evidence="2">
    <location>
        <begin position="368"/>
        <end position="377"/>
    </location>
</feature>